<evidence type="ECO:0000256" key="3">
    <source>
        <dbReference type="ARBA" id="ARBA00013119"/>
    </source>
</evidence>
<evidence type="ECO:0000256" key="5">
    <source>
        <dbReference type="ARBA" id="ARBA00022490"/>
    </source>
</evidence>
<evidence type="ECO:0000256" key="9">
    <source>
        <dbReference type="ARBA" id="ARBA00047698"/>
    </source>
</evidence>
<proteinExistence type="inferred from homology"/>
<evidence type="ECO:0000256" key="4">
    <source>
        <dbReference type="ARBA" id="ARBA00021022"/>
    </source>
</evidence>
<organism evidence="11 12">
    <name type="scientific">Galemys pyrenaicus</name>
    <name type="common">Iberian desman</name>
    <name type="synonym">Pyrenean desman</name>
    <dbReference type="NCBI Taxonomy" id="202257"/>
    <lineage>
        <taxon>Eukaryota</taxon>
        <taxon>Metazoa</taxon>
        <taxon>Chordata</taxon>
        <taxon>Craniata</taxon>
        <taxon>Vertebrata</taxon>
        <taxon>Euteleostomi</taxon>
        <taxon>Mammalia</taxon>
        <taxon>Eutheria</taxon>
        <taxon>Laurasiatheria</taxon>
        <taxon>Eulipotyphla</taxon>
        <taxon>Talpidae</taxon>
        <taxon>Galemys</taxon>
    </lineage>
</organism>
<evidence type="ECO:0000256" key="8">
    <source>
        <dbReference type="ARBA" id="ARBA00023152"/>
    </source>
</evidence>
<gene>
    <name evidence="11" type="ORF">J0S82_013942</name>
</gene>
<keyword evidence="8" id="KW-0324">Glycolysis</keyword>
<accession>A0A8J6DYP5</accession>
<dbReference type="PANTHER" id="PTHR10836">
    <property type="entry name" value="GLYCERALDEHYDE 3-PHOSPHATE DEHYDROGENASE"/>
    <property type="match status" value="1"/>
</dbReference>
<evidence type="ECO:0000256" key="6">
    <source>
        <dbReference type="ARBA" id="ARBA00023002"/>
    </source>
</evidence>
<comment type="similarity">
    <text evidence="2">Belongs to the glyceraldehyde-3-phosphate dehydrogenase family.</text>
</comment>
<dbReference type="GO" id="GO:0006096">
    <property type="term" value="P:glycolytic process"/>
    <property type="evidence" value="ECO:0007669"/>
    <property type="project" value="UniProtKB-KW"/>
</dbReference>
<dbReference type="GO" id="GO:0005829">
    <property type="term" value="C:cytosol"/>
    <property type="evidence" value="ECO:0007669"/>
    <property type="project" value="TreeGrafter"/>
</dbReference>
<evidence type="ECO:0000256" key="10">
    <source>
        <dbReference type="SAM" id="MobiDB-lite"/>
    </source>
</evidence>
<evidence type="ECO:0000313" key="11">
    <source>
        <dbReference type="EMBL" id="KAG8525174.1"/>
    </source>
</evidence>
<evidence type="ECO:0000256" key="2">
    <source>
        <dbReference type="ARBA" id="ARBA00007406"/>
    </source>
</evidence>
<keyword evidence="6" id="KW-0560">Oxidoreductase</keyword>
<dbReference type="SUPFAM" id="SSF55347">
    <property type="entry name" value="Glyceraldehyde-3-phosphate dehydrogenase-like, C-terminal domain"/>
    <property type="match status" value="1"/>
</dbReference>
<protein>
    <recommendedName>
        <fullName evidence="4">Glyceraldehyde-3-phosphate dehydrogenase</fullName>
        <ecNumber evidence="3">1.2.1.12</ecNumber>
    </recommendedName>
</protein>
<dbReference type="PANTHER" id="PTHR10836:SF111">
    <property type="entry name" value="GLYCERALDEHYDE-3-PHOSPHATE DEHYDROGENASE"/>
    <property type="match status" value="1"/>
</dbReference>
<evidence type="ECO:0000256" key="1">
    <source>
        <dbReference type="ARBA" id="ARBA00004869"/>
    </source>
</evidence>
<dbReference type="Proteomes" id="UP000700334">
    <property type="component" value="Unassembled WGS sequence"/>
</dbReference>
<keyword evidence="7" id="KW-0520">NAD</keyword>
<dbReference type="InterPro" id="IPR036291">
    <property type="entry name" value="NAD(P)-bd_dom_sf"/>
</dbReference>
<feature type="region of interest" description="Disordered" evidence="10">
    <location>
        <begin position="167"/>
        <end position="191"/>
    </location>
</feature>
<comment type="pathway">
    <text evidence="1">Carbohydrate degradation; glycolysis; pyruvate from D-glyceraldehyde 3-phosphate: step 1/5.</text>
</comment>
<comment type="caution">
    <text evidence="11">The sequence shown here is derived from an EMBL/GenBank/DDBJ whole genome shotgun (WGS) entry which is preliminary data.</text>
</comment>
<dbReference type="SUPFAM" id="SSF51735">
    <property type="entry name" value="NAD(P)-binding Rossmann-fold domains"/>
    <property type="match status" value="1"/>
</dbReference>
<evidence type="ECO:0000313" key="12">
    <source>
        <dbReference type="Proteomes" id="UP000700334"/>
    </source>
</evidence>
<reference evidence="11" key="1">
    <citation type="journal article" date="2021" name="Evol. Appl.">
        <title>The genome of the Pyrenean desman and the effects of bottlenecks and inbreeding on the genomic landscape of an endangered species.</title>
        <authorList>
            <person name="Escoda L."/>
            <person name="Castresana J."/>
        </authorList>
    </citation>
    <scope>NUCLEOTIDE SEQUENCE</scope>
    <source>
        <strain evidence="11">IBE-C5619</strain>
    </source>
</reference>
<evidence type="ECO:0000256" key="7">
    <source>
        <dbReference type="ARBA" id="ARBA00023027"/>
    </source>
</evidence>
<dbReference type="InterPro" id="IPR020831">
    <property type="entry name" value="GlycerAld/Erythrose_P_DH"/>
</dbReference>
<sequence length="191" mass="21134">MATQHLEKAGAHLKDGAKRIIISTPFASASMFIMGGNHEKNNTSLKIPPIRLWLAEQETDWEDLLCPHPQYVGCGSDLLLENAALCDDIKNVVKQTSQDHLKGILCCTEDQLIQTIVTHSSTSDAEAVVGLNGHFVKLNSWYNSEFVYCNRVVDFLVQGIRAPWTASPSYSTRGRERPSDTGVSFPHSPTH</sequence>
<dbReference type="EC" id="1.2.1.12" evidence="3"/>
<dbReference type="Gene3D" id="3.30.360.10">
    <property type="entry name" value="Dihydrodipicolinate Reductase, domain 2"/>
    <property type="match status" value="1"/>
</dbReference>
<dbReference type="AlphaFoldDB" id="A0A8J6DYP5"/>
<keyword evidence="5" id="KW-0963">Cytoplasm</keyword>
<dbReference type="GO" id="GO:0004365">
    <property type="term" value="F:glyceraldehyde-3-phosphate dehydrogenase (NAD+) (phosphorylating) activity"/>
    <property type="evidence" value="ECO:0007669"/>
    <property type="project" value="UniProtKB-EC"/>
</dbReference>
<dbReference type="Gene3D" id="3.40.50.720">
    <property type="entry name" value="NAD(P)-binding Rossmann-like Domain"/>
    <property type="match status" value="1"/>
</dbReference>
<name>A0A8J6DYP5_GALPY</name>
<dbReference type="EMBL" id="JAGFMF010002747">
    <property type="protein sequence ID" value="KAG8525174.1"/>
    <property type="molecule type" value="Genomic_DNA"/>
</dbReference>
<comment type="catalytic activity">
    <reaction evidence="9">
        <text>D-glyceraldehyde 3-phosphate + phosphate + NAD(+) = (2R)-3-phospho-glyceroyl phosphate + NADH + H(+)</text>
        <dbReference type="Rhea" id="RHEA:10300"/>
        <dbReference type="ChEBI" id="CHEBI:15378"/>
        <dbReference type="ChEBI" id="CHEBI:43474"/>
        <dbReference type="ChEBI" id="CHEBI:57540"/>
        <dbReference type="ChEBI" id="CHEBI:57604"/>
        <dbReference type="ChEBI" id="CHEBI:57945"/>
        <dbReference type="ChEBI" id="CHEBI:59776"/>
        <dbReference type="EC" id="1.2.1.12"/>
    </reaction>
</comment>
<keyword evidence="12" id="KW-1185">Reference proteome</keyword>